<dbReference type="OrthoDB" id="9814826at2"/>
<dbReference type="SUPFAM" id="SSF63380">
    <property type="entry name" value="Riboflavin synthase domain-like"/>
    <property type="match status" value="1"/>
</dbReference>
<evidence type="ECO:0000313" key="4">
    <source>
        <dbReference type="Proteomes" id="UP000265848"/>
    </source>
</evidence>
<accession>A0A399IXX5</accession>
<organism evidence="3 4">
    <name type="scientific">Pseudooceanicola sediminis</name>
    <dbReference type="NCBI Taxonomy" id="2211117"/>
    <lineage>
        <taxon>Bacteria</taxon>
        <taxon>Pseudomonadati</taxon>
        <taxon>Pseudomonadota</taxon>
        <taxon>Alphaproteobacteria</taxon>
        <taxon>Rhodobacterales</taxon>
        <taxon>Paracoccaceae</taxon>
        <taxon>Pseudooceanicola</taxon>
    </lineage>
</organism>
<reference evidence="3 4" key="1">
    <citation type="submission" date="2018-08" db="EMBL/GenBank/DDBJ databases">
        <title>Pseudooceanicola sediminis CY03 in the family Rhodobacteracea.</title>
        <authorList>
            <person name="Zhang Y.-J."/>
        </authorList>
    </citation>
    <scope>NUCLEOTIDE SEQUENCE [LARGE SCALE GENOMIC DNA]</scope>
    <source>
        <strain evidence="3 4">CY03</strain>
    </source>
</reference>
<dbReference type="Proteomes" id="UP000265848">
    <property type="component" value="Unassembled WGS sequence"/>
</dbReference>
<dbReference type="InterPro" id="IPR039374">
    <property type="entry name" value="SIP_fam"/>
</dbReference>
<evidence type="ECO:0000256" key="1">
    <source>
        <dbReference type="ARBA" id="ARBA00035644"/>
    </source>
</evidence>
<dbReference type="Pfam" id="PF08021">
    <property type="entry name" value="FAD_binding_9"/>
    <property type="match status" value="1"/>
</dbReference>
<protein>
    <submittedName>
        <fullName evidence="3">Siderophore-interacting protein</fullName>
    </submittedName>
</protein>
<dbReference type="Pfam" id="PF04954">
    <property type="entry name" value="SIP"/>
    <property type="match status" value="1"/>
</dbReference>
<gene>
    <name evidence="3" type="ORF">DL237_13870</name>
</gene>
<dbReference type="InterPro" id="IPR013113">
    <property type="entry name" value="SIP_FAD-bd"/>
</dbReference>
<dbReference type="RefSeq" id="WP_119399681.1">
    <property type="nucleotide sequence ID" value="NZ_QWJJ01000012.1"/>
</dbReference>
<dbReference type="PROSITE" id="PS51384">
    <property type="entry name" value="FAD_FR"/>
    <property type="match status" value="1"/>
</dbReference>
<dbReference type="InterPro" id="IPR039261">
    <property type="entry name" value="FNR_nucleotide-bd"/>
</dbReference>
<dbReference type="PANTHER" id="PTHR30157">
    <property type="entry name" value="FERRIC REDUCTASE, NADPH-DEPENDENT"/>
    <property type="match status" value="1"/>
</dbReference>
<dbReference type="Gene3D" id="3.40.50.80">
    <property type="entry name" value="Nucleotide-binding domain of ferredoxin-NADP reductase (FNR) module"/>
    <property type="match status" value="1"/>
</dbReference>
<evidence type="ECO:0000259" key="2">
    <source>
        <dbReference type="PROSITE" id="PS51384"/>
    </source>
</evidence>
<comment type="similarity">
    <text evidence="1">Belongs to the SIP oxidoreductase family.</text>
</comment>
<proteinExistence type="inferred from homology"/>
<name>A0A399IXX5_9RHOB</name>
<dbReference type="Gene3D" id="2.40.30.10">
    <property type="entry name" value="Translation factors"/>
    <property type="match status" value="1"/>
</dbReference>
<dbReference type="PANTHER" id="PTHR30157:SF0">
    <property type="entry name" value="NADPH-DEPENDENT FERRIC-CHELATE REDUCTASE"/>
    <property type="match status" value="1"/>
</dbReference>
<dbReference type="InterPro" id="IPR017927">
    <property type="entry name" value="FAD-bd_FR_type"/>
</dbReference>
<dbReference type="CDD" id="cd06193">
    <property type="entry name" value="siderophore_interacting"/>
    <property type="match status" value="1"/>
</dbReference>
<dbReference type="GO" id="GO:0016491">
    <property type="term" value="F:oxidoreductase activity"/>
    <property type="evidence" value="ECO:0007669"/>
    <property type="project" value="InterPro"/>
</dbReference>
<comment type="caution">
    <text evidence="3">The sequence shown here is derived from an EMBL/GenBank/DDBJ whole genome shotgun (WGS) entry which is preliminary data.</text>
</comment>
<evidence type="ECO:0000313" key="3">
    <source>
        <dbReference type="EMBL" id="RII38028.1"/>
    </source>
</evidence>
<dbReference type="EMBL" id="QWJJ01000012">
    <property type="protein sequence ID" value="RII38028.1"/>
    <property type="molecule type" value="Genomic_DNA"/>
</dbReference>
<dbReference type="AlphaFoldDB" id="A0A399IXX5"/>
<dbReference type="InterPro" id="IPR007037">
    <property type="entry name" value="SIP_rossman_dom"/>
</dbReference>
<dbReference type="InterPro" id="IPR017938">
    <property type="entry name" value="Riboflavin_synthase-like_b-brl"/>
</dbReference>
<keyword evidence="4" id="KW-1185">Reference proteome</keyword>
<sequence>MLQAIGHMSAPLPGDFGPRLEAWYADFGVPTRTEGTALDVDLATARVVYRPVQDGLQIMVRAAYAVQLHQAREAVGFLMAYLLEGAEPEWSGDVQRDTMPPNFHLCNVVSVHRAGPRFLRVTMACDSVEALRVGGMHFTLLLAPAVPVWPRLDHRGKTIWPSGAQALHRAVYTFVSLRDGQFSFDVFEHEGGRVTEWARQVKPGAQVGVTGPGGGDFPGGAHLLIGGDETALPAIRRILATSDPGRRGEAFIEIGDAAMVRDLPKPAGMTLTWLIRGRDRSLETCLEQAVLPSTDRHVWVAGEQGMARRMKALFRSCGLARTEGYFSGYWARP</sequence>
<feature type="domain" description="FAD-binding FR-type" evidence="2">
    <location>
        <begin position="101"/>
        <end position="219"/>
    </location>
</feature>